<evidence type="ECO:0000256" key="1">
    <source>
        <dbReference type="SAM" id="MobiDB-lite"/>
    </source>
</evidence>
<comment type="caution">
    <text evidence="2">The sequence shown here is derived from an EMBL/GenBank/DDBJ whole genome shotgun (WGS) entry which is preliminary data.</text>
</comment>
<name>A0A3E1KES1_9XANT</name>
<accession>A0A3E1KES1</accession>
<dbReference type="EMBL" id="QUZM01000058">
    <property type="protein sequence ID" value="RFF37039.1"/>
    <property type="molecule type" value="Genomic_DNA"/>
</dbReference>
<organism evidence="2 3">
    <name type="scientific">Xanthomonas nasturtii</name>
    <dbReference type="NCBI Taxonomy" id="1843581"/>
    <lineage>
        <taxon>Bacteria</taxon>
        <taxon>Pseudomonadati</taxon>
        <taxon>Pseudomonadota</taxon>
        <taxon>Gammaproteobacteria</taxon>
        <taxon>Lysobacterales</taxon>
        <taxon>Lysobacteraceae</taxon>
        <taxon>Xanthomonas</taxon>
    </lineage>
</organism>
<feature type="region of interest" description="Disordered" evidence="1">
    <location>
        <begin position="1"/>
        <end position="27"/>
    </location>
</feature>
<dbReference type="AlphaFoldDB" id="A0A3E1KES1"/>
<evidence type="ECO:0000313" key="2">
    <source>
        <dbReference type="EMBL" id="RFF37039.1"/>
    </source>
</evidence>
<dbReference type="OrthoDB" id="9931376at2"/>
<reference evidence="2 3" key="1">
    <citation type="submission" date="2018-08" db="EMBL/GenBank/DDBJ databases">
        <title>Genome sequencing of X. nasturtii WHRI 8984.</title>
        <authorList>
            <person name="Studholme D.J."/>
            <person name="Mchugh J."/>
            <person name="Vicente J."/>
        </authorList>
    </citation>
    <scope>NUCLEOTIDE SEQUENCE [LARGE SCALE GENOMIC DNA]</scope>
    <source>
        <strain evidence="2 3">WHRI 8984</strain>
    </source>
</reference>
<gene>
    <name evidence="2" type="ORF">DZD52_18890</name>
</gene>
<dbReference type="Proteomes" id="UP000259570">
    <property type="component" value="Unassembled WGS sequence"/>
</dbReference>
<proteinExistence type="predicted"/>
<protein>
    <submittedName>
        <fullName evidence="2">Uncharacterized protein</fullName>
    </submittedName>
</protein>
<evidence type="ECO:0000313" key="3">
    <source>
        <dbReference type="Proteomes" id="UP000259570"/>
    </source>
</evidence>
<sequence length="66" mass="6995">MDQSICAKRPNPLPGQAAGSSRDTRLPPATTLRNLALTPSHAQFMLQCAKFVTPPSQSGLSVLICC</sequence>